<dbReference type="SUPFAM" id="SSF47473">
    <property type="entry name" value="EF-hand"/>
    <property type="match status" value="1"/>
</dbReference>
<dbReference type="OrthoDB" id="46911at2759"/>
<dbReference type="Proteomes" id="UP000789595">
    <property type="component" value="Unassembled WGS sequence"/>
</dbReference>
<keyword evidence="1" id="KW-0106">Calcium</keyword>
<dbReference type="PROSITE" id="PS50222">
    <property type="entry name" value="EF_HAND_2"/>
    <property type="match status" value="2"/>
</dbReference>
<dbReference type="GO" id="GO:0005509">
    <property type="term" value="F:calcium ion binding"/>
    <property type="evidence" value="ECO:0007669"/>
    <property type="project" value="InterPro"/>
</dbReference>
<protein>
    <recommendedName>
        <fullName evidence="3">EF-hand domain-containing protein</fullName>
    </recommendedName>
</protein>
<dbReference type="InterPro" id="IPR002048">
    <property type="entry name" value="EF_hand_dom"/>
</dbReference>
<dbReference type="InterPro" id="IPR005046">
    <property type="entry name" value="DUF285"/>
</dbReference>
<evidence type="ECO:0000313" key="4">
    <source>
        <dbReference type="EMBL" id="CAH0375784.1"/>
    </source>
</evidence>
<dbReference type="SMART" id="SM00054">
    <property type="entry name" value="EFh"/>
    <property type="match status" value="2"/>
</dbReference>
<dbReference type="PROSITE" id="PS00018">
    <property type="entry name" value="EF_HAND_1"/>
    <property type="match status" value="2"/>
</dbReference>
<evidence type="ECO:0000256" key="1">
    <source>
        <dbReference type="ARBA" id="ARBA00022837"/>
    </source>
</evidence>
<comment type="similarity">
    <text evidence="2">Belongs to the sel-1 family.</text>
</comment>
<dbReference type="NCBIfam" id="TIGR02167">
    <property type="entry name" value="Liste_lipo_26"/>
    <property type="match status" value="3"/>
</dbReference>
<evidence type="ECO:0000256" key="2">
    <source>
        <dbReference type="ARBA" id="ARBA00038101"/>
    </source>
</evidence>
<dbReference type="InterPro" id="IPR050767">
    <property type="entry name" value="Sel1_AlgK"/>
</dbReference>
<evidence type="ECO:0000313" key="5">
    <source>
        <dbReference type="Proteomes" id="UP000789595"/>
    </source>
</evidence>
<gene>
    <name evidence="4" type="ORF">PECAL_5P03300</name>
</gene>
<evidence type="ECO:0000259" key="3">
    <source>
        <dbReference type="PROSITE" id="PS50222"/>
    </source>
</evidence>
<comment type="caution">
    <text evidence="4">The sequence shown here is derived from an EMBL/GenBank/DDBJ whole genome shotgun (WGS) entry which is preliminary data.</text>
</comment>
<dbReference type="PANTHER" id="PTHR11102">
    <property type="entry name" value="SEL-1-LIKE PROTEIN"/>
    <property type="match status" value="1"/>
</dbReference>
<dbReference type="PANTHER" id="PTHR11102:SF160">
    <property type="entry name" value="ERAD-ASSOCIATED E3 UBIQUITIN-PROTEIN LIGASE COMPONENT HRD3"/>
    <property type="match status" value="1"/>
</dbReference>
<dbReference type="InterPro" id="IPR011990">
    <property type="entry name" value="TPR-like_helical_dom_sf"/>
</dbReference>
<dbReference type="InterPro" id="IPR011889">
    <property type="entry name" value="Liste_lipo_26"/>
</dbReference>
<organism evidence="4 5">
    <name type="scientific">Pelagomonas calceolata</name>
    <dbReference type="NCBI Taxonomy" id="35677"/>
    <lineage>
        <taxon>Eukaryota</taxon>
        <taxon>Sar</taxon>
        <taxon>Stramenopiles</taxon>
        <taxon>Ochrophyta</taxon>
        <taxon>Pelagophyceae</taxon>
        <taxon>Pelagomonadales</taxon>
        <taxon>Pelagomonadaceae</taxon>
        <taxon>Pelagomonas</taxon>
    </lineage>
</organism>
<dbReference type="Gene3D" id="1.25.40.10">
    <property type="entry name" value="Tetratricopeptide repeat domain"/>
    <property type="match status" value="1"/>
</dbReference>
<dbReference type="Pfam" id="PF13499">
    <property type="entry name" value="EF-hand_7"/>
    <property type="match status" value="1"/>
</dbReference>
<feature type="domain" description="EF-hand" evidence="3">
    <location>
        <begin position="236"/>
        <end position="271"/>
    </location>
</feature>
<dbReference type="CDD" id="cd00051">
    <property type="entry name" value="EFh"/>
    <property type="match status" value="1"/>
</dbReference>
<dbReference type="Pfam" id="PF08238">
    <property type="entry name" value="Sel1"/>
    <property type="match status" value="3"/>
</dbReference>
<proteinExistence type="inferred from homology"/>
<dbReference type="InterPro" id="IPR006597">
    <property type="entry name" value="Sel1-like"/>
</dbReference>
<dbReference type="Pfam" id="PF03382">
    <property type="entry name" value="DUF285"/>
    <property type="match status" value="1"/>
</dbReference>
<keyword evidence="5" id="KW-1185">Reference proteome</keyword>
<dbReference type="SMART" id="SM00671">
    <property type="entry name" value="SEL1"/>
    <property type="match status" value="4"/>
</dbReference>
<accession>A0A8J2SYZ5</accession>
<feature type="domain" description="EF-hand" evidence="3">
    <location>
        <begin position="272"/>
        <end position="307"/>
    </location>
</feature>
<sequence length="603" mass="66691">MMEAEQAPSSLAAEPEAPVFGEEMVEATAEEPYGEVPEETSAVEGVVVEGVAAEEPQAEVLGETGRSRTTEGEAMLAVGHAAYARKQWPAAMKAFQQSAEAGNAEGAWELSLMHAHGKTGVVDKDQAREWLKIAADGGAVKAQMFLAQMSAFGRGGYEKDESVAFEYLTRAADQGNAHATHQVGVRYLHAVGVEQDLDKAIEHLEKAIERGSKDAVKDLKIAQKKKKKEVTAGLAEEQRAAIAAFKRIDANGDGELTAEEIYRALSKKNADVTLERVQEIMAKADKDQNGTISQEEYLDAVAAMGPGWIGSWLGKIAARVTAAFSGEAMPEAAETVKCLTNEELRVWVNRWCSGDRSLPPISTWNTSKVTDMSELFMRQKGFNDDISAWDTSSVTTMRLMCSGASSFNQPLNDWRVDNVTDMCQMFRDAKSFNHRLNDWRVHKVTNMSWMFSGASSFNQPLSDWRVDNVTNMQGMFYGASSFDHPLNDWRVDNVTNMSNMFLWAKSFNHPIGAWRVDKVTSMRAMFNGAFAFNQPLNDWRVDKVTDMCGIFMAAKAFNQPLGNWRVDNATNVDNMFEDSAFSHWEDLGDPKLRSQKPSCCAVS</sequence>
<dbReference type="InterPro" id="IPR011992">
    <property type="entry name" value="EF-hand-dom_pair"/>
</dbReference>
<reference evidence="4" key="1">
    <citation type="submission" date="2021-11" db="EMBL/GenBank/DDBJ databases">
        <authorList>
            <consortium name="Genoscope - CEA"/>
            <person name="William W."/>
        </authorList>
    </citation>
    <scope>NUCLEOTIDE SEQUENCE</scope>
</reference>
<dbReference type="InterPro" id="IPR018247">
    <property type="entry name" value="EF_Hand_1_Ca_BS"/>
</dbReference>
<dbReference type="AlphaFoldDB" id="A0A8J2SYZ5"/>
<dbReference type="Gene3D" id="1.10.238.10">
    <property type="entry name" value="EF-hand"/>
    <property type="match status" value="1"/>
</dbReference>
<name>A0A8J2SYZ5_9STRA</name>
<dbReference type="EMBL" id="CAKKNE010000005">
    <property type="protein sequence ID" value="CAH0375784.1"/>
    <property type="molecule type" value="Genomic_DNA"/>
</dbReference>
<dbReference type="SUPFAM" id="SSF81901">
    <property type="entry name" value="HCP-like"/>
    <property type="match status" value="1"/>
</dbReference>